<evidence type="ECO:0000256" key="2">
    <source>
        <dbReference type="ARBA" id="ARBA00006171"/>
    </source>
</evidence>
<dbReference type="InterPro" id="IPR041492">
    <property type="entry name" value="HAD_2"/>
</dbReference>
<keyword evidence="6" id="KW-1185">Reference proteome</keyword>
<reference evidence="5 6" key="1">
    <citation type="submission" date="2018-05" db="EMBL/GenBank/DDBJ databases">
        <title>The draft genome of strain NS-104.</title>
        <authorList>
            <person name="Hang P."/>
            <person name="Jiang J."/>
        </authorList>
    </citation>
    <scope>NUCLEOTIDE SEQUENCE [LARGE SCALE GENOMIC DNA]</scope>
    <source>
        <strain evidence="5 6">NS-104</strain>
    </source>
</reference>
<comment type="similarity">
    <text evidence="2">Belongs to the HAD-like hydrolase superfamily. CbbY/CbbZ/Gph/YieH family.</text>
</comment>
<proteinExistence type="inferred from homology"/>
<gene>
    <name evidence="5" type="ORF">DEM27_07590</name>
</gene>
<dbReference type="RefSeq" id="WP_109457582.1">
    <property type="nucleotide sequence ID" value="NZ_QFBC01000002.1"/>
</dbReference>
<sequence length="225" mass="24643">MAASGKKLVIFDCDGVLVDSEPVSISVLVEAMREIGADIDEAGAYDRFLGRSLAAVTDYLKDECGLAVGQAFLDRIRHNLHDRFRHELKPIPGIAETLDALPLRRCVASSSQMERIRLSLTVTGLIDRLDPDIFSAQMVARGKPAPDLFLHAARHMETAPEDCIVIEDSPAGVEAARAAGMTVFVFAGGTHASQLSYRNRIEALQPEIVFDAMPDLLHLVQKYQM</sequence>
<dbReference type="CDD" id="cd07526">
    <property type="entry name" value="HAD_BPGM_like"/>
    <property type="match status" value="1"/>
</dbReference>
<dbReference type="PANTHER" id="PTHR46193:SF10">
    <property type="entry name" value="6-PHOSPHOGLUCONATE PHOSPHATASE"/>
    <property type="match status" value="1"/>
</dbReference>
<comment type="cofactor">
    <cofactor evidence="1">
        <name>Mg(2+)</name>
        <dbReference type="ChEBI" id="CHEBI:18420"/>
    </cofactor>
</comment>
<comment type="caution">
    <text evidence="5">The sequence shown here is derived from an EMBL/GenBank/DDBJ whole genome shotgun (WGS) entry which is preliminary data.</text>
</comment>
<evidence type="ECO:0000256" key="1">
    <source>
        <dbReference type="ARBA" id="ARBA00001946"/>
    </source>
</evidence>
<dbReference type="InterPro" id="IPR036412">
    <property type="entry name" value="HAD-like_sf"/>
</dbReference>
<dbReference type="AlphaFoldDB" id="A0A2U2DVY7"/>
<keyword evidence="4" id="KW-0460">Magnesium</keyword>
<dbReference type="GO" id="GO:0046872">
    <property type="term" value="F:metal ion binding"/>
    <property type="evidence" value="ECO:0007669"/>
    <property type="project" value="UniProtKB-KW"/>
</dbReference>
<dbReference type="OrthoDB" id="9797743at2"/>
<protein>
    <submittedName>
        <fullName evidence="5">Hydrolase</fullName>
    </submittedName>
</protein>
<dbReference type="SFLD" id="SFLDG01129">
    <property type="entry name" value="C1.5:_HAD__Beta-PGM__Phosphata"/>
    <property type="match status" value="1"/>
</dbReference>
<evidence type="ECO:0000256" key="3">
    <source>
        <dbReference type="ARBA" id="ARBA00022723"/>
    </source>
</evidence>
<dbReference type="Pfam" id="PF13419">
    <property type="entry name" value="HAD_2"/>
    <property type="match status" value="1"/>
</dbReference>
<keyword evidence="3" id="KW-0479">Metal-binding</keyword>
<dbReference type="Gene3D" id="3.40.50.1000">
    <property type="entry name" value="HAD superfamily/HAD-like"/>
    <property type="match status" value="1"/>
</dbReference>
<evidence type="ECO:0000313" key="5">
    <source>
        <dbReference type="EMBL" id="PWE57477.1"/>
    </source>
</evidence>
<evidence type="ECO:0000313" key="6">
    <source>
        <dbReference type="Proteomes" id="UP000245252"/>
    </source>
</evidence>
<dbReference type="InterPro" id="IPR023198">
    <property type="entry name" value="PGP-like_dom2"/>
</dbReference>
<dbReference type="SFLD" id="SFLDG01135">
    <property type="entry name" value="C1.5.6:_HAD__Beta-PGM__Phospha"/>
    <property type="match status" value="1"/>
</dbReference>
<dbReference type="EMBL" id="QFBC01000002">
    <property type="protein sequence ID" value="PWE57477.1"/>
    <property type="molecule type" value="Genomic_DNA"/>
</dbReference>
<dbReference type="GO" id="GO:0016787">
    <property type="term" value="F:hydrolase activity"/>
    <property type="evidence" value="ECO:0007669"/>
    <property type="project" value="UniProtKB-KW"/>
</dbReference>
<dbReference type="InterPro" id="IPR006439">
    <property type="entry name" value="HAD-SF_hydro_IA"/>
</dbReference>
<dbReference type="SUPFAM" id="SSF56784">
    <property type="entry name" value="HAD-like"/>
    <property type="match status" value="1"/>
</dbReference>
<dbReference type="InterPro" id="IPR051600">
    <property type="entry name" value="Beta-PGM-like"/>
</dbReference>
<name>A0A2U2DVY7_9HYPH</name>
<organism evidence="5 6">
    <name type="scientific">Metarhizobium album</name>
    <dbReference type="NCBI Taxonomy" id="2182425"/>
    <lineage>
        <taxon>Bacteria</taxon>
        <taxon>Pseudomonadati</taxon>
        <taxon>Pseudomonadota</taxon>
        <taxon>Alphaproteobacteria</taxon>
        <taxon>Hyphomicrobiales</taxon>
        <taxon>Rhizobiaceae</taxon>
        <taxon>Metarhizobium</taxon>
    </lineage>
</organism>
<dbReference type="NCBIfam" id="TIGR01509">
    <property type="entry name" value="HAD-SF-IA-v3"/>
    <property type="match status" value="1"/>
</dbReference>
<dbReference type="PANTHER" id="PTHR46193">
    <property type="entry name" value="6-PHOSPHOGLUCONATE PHOSPHATASE"/>
    <property type="match status" value="1"/>
</dbReference>
<dbReference type="Gene3D" id="1.10.150.240">
    <property type="entry name" value="Putative phosphatase, domain 2"/>
    <property type="match status" value="1"/>
</dbReference>
<dbReference type="SFLD" id="SFLDS00003">
    <property type="entry name" value="Haloacid_Dehalogenase"/>
    <property type="match status" value="1"/>
</dbReference>
<dbReference type="Proteomes" id="UP000245252">
    <property type="component" value="Unassembled WGS sequence"/>
</dbReference>
<dbReference type="InterPro" id="IPR023214">
    <property type="entry name" value="HAD_sf"/>
</dbReference>
<accession>A0A2U2DVY7</accession>
<evidence type="ECO:0000256" key="4">
    <source>
        <dbReference type="ARBA" id="ARBA00022842"/>
    </source>
</evidence>
<keyword evidence="5" id="KW-0378">Hydrolase</keyword>